<organism evidence="1 2">
    <name type="scientific">Nibrella saemangeumensis</name>
    <dbReference type="NCBI Taxonomy" id="1084526"/>
    <lineage>
        <taxon>Bacteria</taxon>
        <taxon>Pseudomonadati</taxon>
        <taxon>Bacteroidota</taxon>
        <taxon>Cytophagia</taxon>
        <taxon>Cytophagales</taxon>
        <taxon>Spirosomataceae</taxon>
        <taxon>Nibrella</taxon>
    </lineage>
</organism>
<dbReference type="Pfam" id="PF11225">
    <property type="entry name" value="DUF3024"/>
    <property type="match status" value="1"/>
</dbReference>
<protein>
    <recommendedName>
        <fullName evidence="3">DUF3024 domain-containing protein</fullName>
    </recommendedName>
</protein>
<sequence>MALDPIKTVDIIELMENYLERIRPPESIREQLDIGYRIDNQSIILFETRPQFRNPEKKMETDYAKATYVKSENKWKVYWMRGNMNWTLYEPKPRVSNLKRFLELVDEDKYHCFKG</sequence>
<reference evidence="2" key="1">
    <citation type="journal article" date="2019" name="Int. J. Syst. Evol. Microbiol.">
        <title>The Global Catalogue of Microorganisms (GCM) 10K type strain sequencing project: providing services to taxonomists for standard genome sequencing and annotation.</title>
        <authorList>
            <consortium name="The Broad Institute Genomics Platform"/>
            <consortium name="The Broad Institute Genome Sequencing Center for Infectious Disease"/>
            <person name="Wu L."/>
            <person name="Ma J."/>
        </authorList>
    </citation>
    <scope>NUCLEOTIDE SEQUENCE [LARGE SCALE GENOMIC DNA]</scope>
    <source>
        <strain evidence="2">JCM 17927</strain>
    </source>
</reference>
<dbReference type="Proteomes" id="UP001501175">
    <property type="component" value="Unassembled WGS sequence"/>
</dbReference>
<comment type="caution">
    <text evidence="1">The sequence shown here is derived from an EMBL/GenBank/DDBJ whole genome shotgun (WGS) entry which is preliminary data.</text>
</comment>
<dbReference type="RefSeq" id="WP_345244347.1">
    <property type="nucleotide sequence ID" value="NZ_BAABHD010000029.1"/>
</dbReference>
<keyword evidence="2" id="KW-1185">Reference proteome</keyword>
<gene>
    <name evidence="1" type="ORF">GCM10023189_27350</name>
</gene>
<evidence type="ECO:0000313" key="1">
    <source>
        <dbReference type="EMBL" id="GAA4457121.1"/>
    </source>
</evidence>
<evidence type="ECO:0008006" key="3">
    <source>
        <dbReference type="Google" id="ProtNLM"/>
    </source>
</evidence>
<dbReference type="EMBL" id="BAABHD010000029">
    <property type="protein sequence ID" value="GAA4457121.1"/>
    <property type="molecule type" value="Genomic_DNA"/>
</dbReference>
<proteinExistence type="predicted"/>
<dbReference type="InterPro" id="IPR021388">
    <property type="entry name" value="DUF3024"/>
</dbReference>
<name>A0ABP8MZ35_9BACT</name>
<evidence type="ECO:0000313" key="2">
    <source>
        <dbReference type="Proteomes" id="UP001501175"/>
    </source>
</evidence>
<accession>A0ABP8MZ35</accession>